<dbReference type="RefSeq" id="WP_184138314.1">
    <property type="nucleotide sequence ID" value="NZ_JACHFL010000038.1"/>
</dbReference>
<comment type="caution">
    <text evidence="1">The sequence shown here is derived from an EMBL/GenBank/DDBJ whole genome shotgun (WGS) entry which is preliminary data.</text>
</comment>
<dbReference type="Proteomes" id="UP000552709">
    <property type="component" value="Unassembled WGS sequence"/>
</dbReference>
<name>A0A7W8K300_9DEIO</name>
<proteinExistence type="predicted"/>
<protein>
    <submittedName>
        <fullName evidence="1">Uncharacterized protein</fullName>
    </submittedName>
</protein>
<accession>A0A7W8K300</accession>
<reference evidence="1 2" key="1">
    <citation type="submission" date="2020-08" db="EMBL/GenBank/DDBJ databases">
        <title>Genomic Encyclopedia of Type Strains, Phase IV (KMG-IV): sequencing the most valuable type-strain genomes for metagenomic binning, comparative biology and taxonomic classification.</title>
        <authorList>
            <person name="Goeker M."/>
        </authorList>
    </citation>
    <scope>NUCLEOTIDE SEQUENCE [LARGE SCALE GENOMIC DNA]</scope>
    <source>
        <strain evidence="1 2">DSM 27939</strain>
    </source>
</reference>
<organism evidence="1 2">
    <name type="scientific">Deinococcus humi</name>
    <dbReference type="NCBI Taxonomy" id="662880"/>
    <lineage>
        <taxon>Bacteria</taxon>
        <taxon>Thermotogati</taxon>
        <taxon>Deinococcota</taxon>
        <taxon>Deinococci</taxon>
        <taxon>Deinococcales</taxon>
        <taxon>Deinococcaceae</taxon>
        <taxon>Deinococcus</taxon>
    </lineage>
</organism>
<gene>
    <name evidence="1" type="ORF">HNQ08_005483</name>
</gene>
<evidence type="ECO:0000313" key="1">
    <source>
        <dbReference type="EMBL" id="MBB5366354.1"/>
    </source>
</evidence>
<sequence>MHASEGPPPSQPGSVDALSIRARAAVGAVCVRRYASVHGIEHPAIDELIEYLFALGSADNIMWWEQHAPLLARTMGCALPAEVAQVVGPQRTVAFSRLCEEVLEIGYCDLYGATTDGSKRHLLAAFQMLQADQIALPDLTPFLVSSFSKWHGWGDVVAADVVDRWRALE</sequence>
<keyword evidence="2" id="KW-1185">Reference proteome</keyword>
<evidence type="ECO:0000313" key="2">
    <source>
        <dbReference type="Proteomes" id="UP000552709"/>
    </source>
</evidence>
<dbReference type="AlphaFoldDB" id="A0A7W8K300"/>
<dbReference type="EMBL" id="JACHFL010000038">
    <property type="protein sequence ID" value="MBB5366354.1"/>
    <property type="molecule type" value="Genomic_DNA"/>
</dbReference>